<dbReference type="Proteomes" id="UP001219568">
    <property type="component" value="Unassembled WGS sequence"/>
</dbReference>
<dbReference type="EMBL" id="JAQJZL010000014">
    <property type="protein sequence ID" value="KAJ6030198.1"/>
    <property type="molecule type" value="Genomic_DNA"/>
</dbReference>
<evidence type="ECO:0000313" key="1">
    <source>
        <dbReference type="EMBL" id="KAJ6030198.1"/>
    </source>
</evidence>
<gene>
    <name evidence="1" type="ORF">N7460_010464</name>
</gene>
<protein>
    <recommendedName>
        <fullName evidence="3">FAD-binding domain-containing protein</fullName>
    </recommendedName>
</protein>
<proteinExistence type="predicted"/>
<name>A0AAD6I521_PENCN</name>
<accession>A0AAD6I521</accession>
<keyword evidence="2" id="KW-1185">Reference proteome</keyword>
<organism evidence="1 2">
    <name type="scientific">Penicillium canescens</name>
    <dbReference type="NCBI Taxonomy" id="5083"/>
    <lineage>
        <taxon>Eukaryota</taxon>
        <taxon>Fungi</taxon>
        <taxon>Dikarya</taxon>
        <taxon>Ascomycota</taxon>
        <taxon>Pezizomycotina</taxon>
        <taxon>Eurotiomycetes</taxon>
        <taxon>Eurotiomycetidae</taxon>
        <taxon>Eurotiales</taxon>
        <taxon>Aspergillaceae</taxon>
        <taxon>Penicillium</taxon>
    </lineage>
</organism>
<dbReference type="SUPFAM" id="SSF51905">
    <property type="entry name" value="FAD/NAD(P)-binding domain"/>
    <property type="match status" value="1"/>
</dbReference>
<comment type="caution">
    <text evidence="1">The sequence shown here is derived from an EMBL/GenBank/DDBJ whole genome shotgun (WGS) entry which is preliminary data.</text>
</comment>
<evidence type="ECO:0000313" key="2">
    <source>
        <dbReference type="Proteomes" id="UP001219568"/>
    </source>
</evidence>
<dbReference type="InterPro" id="IPR036188">
    <property type="entry name" value="FAD/NAD-bd_sf"/>
</dbReference>
<dbReference type="Gene3D" id="3.50.50.60">
    <property type="entry name" value="FAD/NAD(P)-binding domain"/>
    <property type="match status" value="1"/>
</dbReference>
<reference evidence="1" key="2">
    <citation type="submission" date="2023-01" db="EMBL/GenBank/DDBJ databases">
        <authorList>
            <person name="Petersen C."/>
        </authorList>
    </citation>
    <scope>NUCLEOTIDE SEQUENCE</scope>
    <source>
        <strain evidence="1">IBT 15450</strain>
    </source>
</reference>
<reference evidence="1" key="1">
    <citation type="journal article" date="2023" name="IMA Fungus">
        <title>Comparative genomic study of the Penicillium genus elucidates a diverse pangenome and 15 lateral gene transfer events.</title>
        <authorList>
            <person name="Petersen C."/>
            <person name="Sorensen T."/>
            <person name="Nielsen M.R."/>
            <person name="Sondergaard T.E."/>
            <person name="Sorensen J.L."/>
            <person name="Fitzpatrick D.A."/>
            <person name="Frisvad J.C."/>
            <person name="Nielsen K.L."/>
        </authorList>
    </citation>
    <scope>NUCLEOTIDE SEQUENCE</scope>
    <source>
        <strain evidence="1">IBT 15450</strain>
    </source>
</reference>
<dbReference type="AlphaFoldDB" id="A0AAD6I521"/>
<sequence>MPTDQRDFFISVGQWQGRDLGRCSPCHAAVHSTAIAIEDGVALARSLSKIENATEISKALSIFEEVRIQRAGLMQEASSLNGKLWHLAFPRWTTSGSP</sequence>
<evidence type="ECO:0008006" key="3">
    <source>
        <dbReference type="Google" id="ProtNLM"/>
    </source>
</evidence>